<protein>
    <submittedName>
        <fullName evidence="1">Uncharacterized protein</fullName>
    </submittedName>
</protein>
<accession>A0A4C1T794</accession>
<evidence type="ECO:0000313" key="2">
    <source>
        <dbReference type="Proteomes" id="UP000299102"/>
    </source>
</evidence>
<dbReference type="AlphaFoldDB" id="A0A4C1T794"/>
<dbReference type="EMBL" id="BGZK01000040">
    <property type="protein sequence ID" value="GBP10389.1"/>
    <property type="molecule type" value="Genomic_DNA"/>
</dbReference>
<comment type="caution">
    <text evidence="1">The sequence shown here is derived from an EMBL/GenBank/DDBJ whole genome shotgun (WGS) entry which is preliminary data.</text>
</comment>
<gene>
    <name evidence="1" type="ORF">EVAR_5699_1</name>
</gene>
<sequence>MHAVAQRREHLWPGYVNFNSRKGSVTRSDCNYSHRFSPRDDKRKSGVNYKLINSTVLNRSTAVCAGLRWTRVMTIDKRVHDITVRSGGRVRP</sequence>
<reference evidence="1 2" key="1">
    <citation type="journal article" date="2019" name="Commun. Biol.">
        <title>The bagworm genome reveals a unique fibroin gene that provides high tensile strength.</title>
        <authorList>
            <person name="Kono N."/>
            <person name="Nakamura H."/>
            <person name="Ohtoshi R."/>
            <person name="Tomita M."/>
            <person name="Numata K."/>
            <person name="Arakawa K."/>
        </authorList>
    </citation>
    <scope>NUCLEOTIDE SEQUENCE [LARGE SCALE GENOMIC DNA]</scope>
</reference>
<organism evidence="1 2">
    <name type="scientific">Eumeta variegata</name>
    <name type="common">Bagworm moth</name>
    <name type="synonym">Eumeta japonica</name>
    <dbReference type="NCBI Taxonomy" id="151549"/>
    <lineage>
        <taxon>Eukaryota</taxon>
        <taxon>Metazoa</taxon>
        <taxon>Ecdysozoa</taxon>
        <taxon>Arthropoda</taxon>
        <taxon>Hexapoda</taxon>
        <taxon>Insecta</taxon>
        <taxon>Pterygota</taxon>
        <taxon>Neoptera</taxon>
        <taxon>Endopterygota</taxon>
        <taxon>Lepidoptera</taxon>
        <taxon>Glossata</taxon>
        <taxon>Ditrysia</taxon>
        <taxon>Tineoidea</taxon>
        <taxon>Psychidae</taxon>
        <taxon>Oiketicinae</taxon>
        <taxon>Eumeta</taxon>
    </lineage>
</organism>
<evidence type="ECO:0000313" key="1">
    <source>
        <dbReference type="EMBL" id="GBP10389.1"/>
    </source>
</evidence>
<dbReference type="Proteomes" id="UP000299102">
    <property type="component" value="Unassembled WGS sequence"/>
</dbReference>
<proteinExistence type="predicted"/>
<name>A0A4C1T794_EUMVA</name>
<keyword evidence="2" id="KW-1185">Reference proteome</keyword>